<dbReference type="RefSeq" id="WP_185660101.1">
    <property type="nucleotide sequence ID" value="NZ_CAWPOO010000008.1"/>
</dbReference>
<feature type="coiled-coil region" evidence="1">
    <location>
        <begin position="40"/>
        <end position="81"/>
    </location>
</feature>
<evidence type="ECO:0000259" key="4">
    <source>
        <dbReference type="PROSITE" id="PS51782"/>
    </source>
</evidence>
<name>A0A7X1E8I9_9BACT</name>
<dbReference type="SUPFAM" id="SSF54106">
    <property type="entry name" value="LysM domain"/>
    <property type="match status" value="1"/>
</dbReference>
<keyword evidence="6" id="KW-1185">Reference proteome</keyword>
<reference evidence="5 6" key="1">
    <citation type="submission" date="2020-07" db="EMBL/GenBank/DDBJ databases">
        <authorList>
            <person name="Feng X."/>
        </authorList>
    </citation>
    <scope>NUCLEOTIDE SEQUENCE [LARGE SCALE GENOMIC DNA]</scope>
    <source>
        <strain evidence="5 6">JCM23202</strain>
    </source>
</reference>
<gene>
    <name evidence="5" type="ORF">H5P27_09155</name>
</gene>
<dbReference type="Gene3D" id="3.10.350.10">
    <property type="entry name" value="LysM domain"/>
    <property type="match status" value="1"/>
</dbReference>
<organism evidence="5 6">
    <name type="scientific">Pelagicoccus albus</name>
    <dbReference type="NCBI Taxonomy" id="415222"/>
    <lineage>
        <taxon>Bacteria</taxon>
        <taxon>Pseudomonadati</taxon>
        <taxon>Verrucomicrobiota</taxon>
        <taxon>Opitutia</taxon>
        <taxon>Puniceicoccales</taxon>
        <taxon>Pelagicoccaceae</taxon>
        <taxon>Pelagicoccus</taxon>
    </lineage>
</organism>
<feature type="chain" id="PRO_5031546737" evidence="3">
    <location>
        <begin position="25"/>
        <end position="205"/>
    </location>
</feature>
<protein>
    <submittedName>
        <fullName evidence="5">LysM peptidoglycan-binding domain-containing protein</fullName>
    </submittedName>
</protein>
<dbReference type="Pfam" id="PF01476">
    <property type="entry name" value="LysM"/>
    <property type="match status" value="1"/>
</dbReference>
<sequence length="205" mass="22968">MTRLVRFVPAFFAFALVFTSQLSAQSSNLQYQVANMVEDQRLMMEQMRALLSEMDDMRRENARLKSLVEDLEGKVQRQSGNYATVAQVNEVVRKAVTALEARDETLRNEMVNMVGDKLEAFGKTVNKALNSVPTMPAPRKDVKTNFDTSGIPTTGVPHEVAPGESISSIAKKYNSRSDWIQNINKISDPRLLQVGQTIFVPQDSQ</sequence>
<keyword evidence="1" id="KW-0175">Coiled coil</keyword>
<accession>A0A7X1E8I9</accession>
<dbReference type="InterPro" id="IPR018392">
    <property type="entry name" value="LysM"/>
</dbReference>
<dbReference type="Proteomes" id="UP000526501">
    <property type="component" value="Unassembled WGS sequence"/>
</dbReference>
<evidence type="ECO:0000313" key="6">
    <source>
        <dbReference type="Proteomes" id="UP000526501"/>
    </source>
</evidence>
<comment type="caution">
    <text evidence="5">The sequence shown here is derived from an EMBL/GenBank/DDBJ whole genome shotgun (WGS) entry which is preliminary data.</text>
</comment>
<proteinExistence type="predicted"/>
<dbReference type="AlphaFoldDB" id="A0A7X1E8I9"/>
<evidence type="ECO:0000256" key="2">
    <source>
        <dbReference type="SAM" id="MobiDB-lite"/>
    </source>
</evidence>
<feature type="domain" description="LysM" evidence="4">
    <location>
        <begin position="156"/>
        <end position="200"/>
    </location>
</feature>
<dbReference type="CDD" id="cd00118">
    <property type="entry name" value="LysM"/>
    <property type="match status" value="1"/>
</dbReference>
<evidence type="ECO:0000256" key="3">
    <source>
        <dbReference type="SAM" id="SignalP"/>
    </source>
</evidence>
<keyword evidence="3" id="KW-0732">Signal</keyword>
<dbReference type="InterPro" id="IPR036779">
    <property type="entry name" value="LysM_dom_sf"/>
</dbReference>
<dbReference type="SMART" id="SM00257">
    <property type="entry name" value="LysM"/>
    <property type="match status" value="1"/>
</dbReference>
<dbReference type="EMBL" id="JACHVC010000008">
    <property type="protein sequence ID" value="MBC2606213.1"/>
    <property type="molecule type" value="Genomic_DNA"/>
</dbReference>
<evidence type="ECO:0000256" key="1">
    <source>
        <dbReference type="SAM" id="Coils"/>
    </source>
</evidence>
<feature type="region of interest" description="Disordered" evidence="2">
    <location>
        <begin position="132"/>
        <end position="160"/>
    </location>
</feature>
<dbReference type="PROSITE" id="PS51782">
    <property type="entry name" value="LYSM"/>
    <property type="match status" value="1"/>
</dbReference>
<feature type="signal peptide" evidence="3">
    <location>
        <begin position="1"/>
        <end position="24"/>
    </location>
</feature>
<evidence type="ECO:0000313" key="5">
    <source>
        <dbReference type="EMBL" id="MBC2606213.1"/>
    </source>
</evidence>